<evidence type="ECO:0000259" key="11">
    <source>
        <dbReference type="PROSITE" id="PS00906"/>
    </source>
</evidence>
<evidence type="ECO:0000256" key="3">
    <source>
        <dbReference type="ARBA" id="ARBA00012288"/>
    </source>
</evidence>
<dbReference type="SUPFAM" id="SSF51726">
    <property type="entry name" value="UROD/MetE-like"/>
    <property type="match status" value="1"/>
</dbReference>
<comment type="pathway">
    <text evidence="1 7 8">Porphyrin-containing compound metabolism; protoporphyrin-IX biosynthesis; coproporphyrinogen-III from 5-aminolevulinate: step 4/4.</text>
</comment>
<dbReference type="PANTHER" id="PTHR21091">
    <property type="entry name" value="METHYLTETRAHYDROFOLATE:HOMOCYSTEINE METHYLTRANSFERASE RELATED"/>
    <property type="match status" value="1"/>
</dbReference>
<dbReference type="UniPathway" id="UPA00251">
    <property type="reaction ID" value="UER00321"/>
</dbReference>
<evidence type="ECO:0000256" key="8">
    <source>
        <dbReference type="RuleBase" id="RU000554"/>
    </source>
</evidence>
<comment type="subunit">
    <text evidence="7">Homodimer.</text>
</comment>
<dbReference type="OrthoDB" id="9806656at2"/>
<evidence type="ECO:0000256" key="7">
    <source>
        <dbReference type="HAMAP-Rule" id="MF_00218"/>
    </source>
</evidence>
<comment type="subcellular location">
    <subcellularLocation>
        <location evidence="7">Cytoplasm</location>
    </subcellularLocation>
</comment>
<dbReference type="CDD" id="cd00717">
    <property type="entry name" value="URO-D"/>
    <property type="match status" value="1"/>
</dbReference>
<comment type="similarity">
    <text evidence="2 7 9">Belongs to the uroporphyrinogen decarboxylase family.</text>
</comment>
<comment type="catalytic activity">
    <reaction evidence="7 8">
        <text>uroporphyrinogen III + 4 H(+) = coproporphyrinogen III + 4 CO2</text>
        <dbReference type="Rhea" id="RHEA:19865"/>
        <dbReference type="ChEBI" id="CHEBI:15378"/>
        <dbReference type="ChEBI" id="CHEBI:16526"/>
        <dbReference type="ChEBI" id="CHEBI:57308"/>
        <dbReference type="ChEBI" id="CHEBI:57309"/>
        <dbReference type="EC" id="4.1.1.37"/>
    </reaction>
</comment>
<dbReference type="STRING" id="2017.SAMN05444320_11930"/>
<dbReference type="EMBL" id="FQVN01000019">
    <property type="protein sequence ID" value="SHH03863.1"/>
    <property type="molecule type" value="Genomic_DNA"/>
</dbReference>
<feature type="region of interest" description="Disordered" evidence="10">
    <location>
        <begin position="1"/>
        <end position="22"/>
    </location>
</feature>
<name>A0A1M5PRB3_STRHI</name>
<dbReference type="GO" id="GO:0004853">
    <property type="term" value="F:uroporphyrinogen decarboxylase activity"/>
    <property type="evidence" value="ECO:0007669"/>
    <property type="project" value="UniProtKB-UniRule"/>
</dbReference>
<feature type="binding site" evidence="7">
    <location>
        <position position="97"/>
    </location>
    <ligand>
        <name>substrate</name>
    </ligand>
</feature>
<feature type="site" description="Transition state stabilizer" evidence="7">
    <location>
        <position position="97"/>
    </location>
</feature>
<evidence type="ECO:0000256" key="9">
    <source>
        <dbReference type="RuleBase" id="RU004169"/>
    </source>
</evidence>
<reference evidence="12 13" key="1">
    <citation type="submission" date="2016-11" db="EMBL/GenBank/DDBJ databases">
        <authorList>
            <person name="Jaros S."/>
            <person name="Januszkiewicz K."/>
            <person name="Wedrychowicz H."/>
        </authorList>
    </citation>
    <scope>NUCLEOTIDE SEQUENCE [LARGE SCALE GENOMIC DNA]</scope>
    <source>
        <strain evidence="12 13">DSM 44523</strain>
    </source>
</reference>
<keyword evidence="7" id="KW-0963">Cytoplasm</keyword>
<keyword evidence="13" id="KW-1185">Reference proteome</keyword>
<gene>
    <name evidence="7" type="primary">hemE</name>
    <name evidence="12" type="ORF">SAMN05444320_11930</name>
</gene>
<evidence type="ECO:0000256" key="6">
    <source>
        <dbReference type="ARBA" id="ARBA00023244"/>
    </source>
</evidence>
<keyword evidence="6 7" id="KW-0627">Porphyrin biosynthesis</keyword>
<keyword evidence="5 7" id="KW-0456">Lyase</keyword>
<dbReference type="PANTHER" id="PTHR21091:SF169">
    <property type="entry name" value="UROPORPHYRINOGEN DECARBOXYLASE"/>
    <property type="match status" value="1"/>
</dbReference>
<feature type="binding site" evidence="7">
    <location>
        <position position="170"/>
    </location>
    <ligand>
        <name>substrate</name>
    </ligand>
</feature>
<dbReference type="GO" id="GO:0006782">
    <property type="term" value="P:protoporphyrinogen IX biosynthetic process"/>
    <property type="evidence" value="ECO:0007669"/>
    <property type="project" value="UniProtKB-UniRule"/>
</dbReference>
<evidence type="ECO:0000256" key="10">
    <source>
        <dbReference type="SAM" id="MobiDB-lite"/>
    </source>
</evidence>
<evidence type="ECO:0000313" key="12">
    <source>
        <dbReference type="EMBL" id="SHH03863.1"/>
    </source>
</evidence>
<feature type="binding site" evidence="7">
    <location>
        <position position="335"/>
    </location>
    <ligand>
        <name>substrate</name>
    </ligand>
</feature>
<dbReference type="GO" id="GO:0005829">
    <property type="term" value="C:cytosol"/>
    <property type="evidence" value="ECO:0007669"/>
    <property type="project" value="TreeGrafter"/>
</dbReference>
<dbReference type="NCBIfam" id="TIGR01464">
    <property type="entry name" value="hemE"/>
    <property type="match status" value="1"/>
</dbReference>
<feature type="binding site" evidence="7">
    <location>
        <begin position="48"/>
        <end position="52"/>
    </location>
    <ligand>
        <name>substrate</name>
    </ligand>
</feature>
<dbReference type="InterPro" id="IPR000257">
    <property type="entry name" value="Uroporphyrinogen_deCOase"/>
</dbReference>
<sequence>MTAEKTATSPDTSAPDSSAPAVATPASGAFLDAVRGRATDHVPVWLMRQAGRYLPEYRNLKERHGFWEMCRTPELAAEITLQPLRRFPLDAAIIFNDIVTPLPAMGMEVEFAPEPVLARPLRTRAAIEALRRPDAEEIAPFVAAAIRQVRSAVSVPVIGFAGAPLTIAMYAVQGRGSKDYAEFRGLLRQDPDAARALLGRIADVTADYLRQQVAAGVSAVQLFDSWAGMLSPDDYREFGLPFARRVLAAVADVPRIYLAVGASHLYPLIATLPTEVVSVDWRLPLSRCRPLLPGKVLQGNLDPASLLADRAVVRAHAHEVLRQAGGRPHVFNLGHGVLPSTPPDNVACLVDEVRAYRPEQPPEEP</sequence>
<evidence type="ECO:0000256" key="2">
    <source>
        <dbReference type="ARBA" id="ARBA00009935"/>
    </source>
</evidence>
<proteinExistence type="inferred from homology"/>
<dbReference type="HAMAP" id="MF_00218">
    <property type="entry name" value="URO_D"/>
    <property type="match status" value="1"/>
</dbReference>
<dbReference type="Pfam" id="PF01208">
    <property type="entry name" value="URO-D"/>
    <property type="match status" value="1"/>
</dbReference>
<evidence type="ECO:0000256" key="5">
    <source>
        <dbReference type="ARBA" id="ARBA00023239"/>
    </source>
</evidence>
<evidence type="ECO:0000313" key="13">
    <source>
        <dbReference type="Proteomes" id="UP000184501"/>
    </source>
</evidence>
<dbReference type="RefSeq" id="WP_073489970.1">
    <property type="nucleotide sequence ID" value="NZ_FQVN01000019.1"/>
</dbReference>
<dbReference type="Proteomes" id="UP000184501">
    <property type="component" value="Unassembled WGS sequence"/>
</dbReference>
<comment type="caution">
    <text evidence="7">Lacks conserved residue(s) required for the propagation of feature annotation.</text>
</comment>
<dbReference type="AlphaFoldDB" id="A0A1M5PRB3"/>
<evidence type="ECO:0000256" key="4">
    <source>
        <dbReference type="ARBA" id="ARBA00022793"/>
    </source>
</evidence>
<protein>
    <recommendedName>
        <fullName evidence="3 7">Uroporphyrinogen decarboxylase</fullName>
        <shortName evidence="7">UPD</shortName>
        <shortName evidence="7">URO-D</shortName>
        <ecNumber evidence="3 7">4.1.1.37</ecNumber>
    </recommendedName>
</protein>
<feature type="binding site" evidence="7">
    <location>
        <position position="225"/>
    </location>
    <ligand>
        <name>substrate</name>
    </ligand>
</feature>
<dbReference type="Gene3D" id="3.20.20.210">
    <property type="match status" value="1"/>
</dbReference>
<accession>A0A1M5PRB3</accession>
<comment type="function">
    <text evidence="7">Catalyzes the decarboxylation of four acetate groups of uroporphyrinogen-III to yield coproporphyrinogen-III.</text>
</comment>
<dbReference type="InterPro" id="IPR006361">
    <property type="entry name" value="Uroporphyrinogen_deCO2ase_HemE"/>
</dbReference>
<dbReference type="PROSITE" id="PS00906">
    <property type="entry name" value="UROD_1"/>
    <property type="match status" value="1"/>
</dbReference>
<evidence type="ECO:0000256" key="1">
    <source>
        <dbReference type="ARBA" id="ARBA00004804"/>
    </source>
</evidence>
<dbReference type="InterPro" id="IPR038071">
    <property type="entry name" value="UROD/MetE-like_sf"/>
</dbReference>
<feature type="domain" description="Uroporphyrinogen decarboxylase (URO-D)" evidence="11">
    <location>
        <begin position="43"/>
        <end position="52"/>
    </location>
</feature>
<dbReference type="EC" id="4.1.1.37" evidence="3 7"/>
<keyword evidence="4 7" id="KW-0210">Decarboxylase</keyword>
<organism evidence="12 13">
    <name type="scientific">Streptoalloteichus hindustanus</name>
    <dbReference type="NCBI Taxonomy" id="2017"/>
    <lineage>
        <taxon>Bacteria</taxon>
        <taxon>Bacillati</taxon>
        <taxon>Actinomycetota</taxon>
        <taxon>Actinomycetes</taxon>
        <taxon>Pseudonocardiales</taxon>
        <taxon>Pseudonocardiaceae</taxon>
        <taxon>Streptoalloteichus</taxon>
    </lineage>
</organism>